<organism evidence="1 2">
    <name type="scientific">Trichonephila inaurata madagascariensis</name>
    <dbReference type="NCBI Taxonomy" id="2747483"/>
    <lineage>
        <taxon>Eukaryota</taxon>
        <taxon>Metazoa</taxon>
        <taxon>Ecdysozoa</taxon>
        <taxon>Arthropoda</taxon>
        <taxon>Chelicerata</taxon>
        <taxon>Arachnida</taxon>
        <taxon>Araneae</taxon>
        <taxon>Araneomorphae</taxon>
        <taxon>Entelegynae</taxon>
        <taxon>Araneoidea</taxon>
        <taxon>Nephilidae</taxon>
        <taxon>Trichonephila</taxon>
        <taxon>Trichonephila inaurata</taxon>
    </lineage>
</organism>
<sequence length="90" mass="10728">MVKYVFECDLYFIFGHFNGNVLPTVRGYSRRYPSCRPPNGNVMYRLHDRLRNIGSIYPTNNLNDVGEKTHGRFRHRRKMQYFGGWKNLPS</sequence>
<evidence type="ECO:0000313" key="1">
    <source>
        <dbReference type="EMBL" id="GFY74878.1"/>
    </source>
</evidence>
<gene>
    <name evidence="1" type="ORF">TNIN_362661</name>
</gene>
<dbReference type="AlphaFoldDB" id="A0A8X6YQ26"/>
<protein>
    <submittedName>
        <fullName evidence="1">Uncharacterized protein</fullName>
    </submittedName>
</protein>
<accession>A0A8X6YQ26</accession>
<proteinExistence type="predicted"/>
<keyword evidence="2" id="KW-1185">Reference proteome</keyword>
<dbReference type="EMBL" id="BMAV01021014">
    <property type="protein sequence ID" value="GFY74878.1"/>
    <property type="molecule type" value="Genomic_DNA"/>
</dbReference>
<comment type="caution">
    <text evidence="1">The sequence shown here is derived from an EMBL/GenBank/DDBJ whole genome shotgun (WGS) entry which is preliminary data.</text>
</comment>
<evidence type="ECO:0000313" key="2">
    <source>
        <dbReference type="Proteomes" id="UP000886998"/>
    </source>
</evidence>
<reference evidence="1" key="1">
    <citation type="submission" date="2020-08" db="EMBL/GenBank/DDBJ databases">
        <title>Multicomponent nature underlies the extraordinary mechanical properties of spider dragline silk.</title>
        <authorList>
            <person name="Kono N."/>
            <person name="Nakamura H."/>
            <person name="Mori M."/>
            <person name="Yoshida Y."/>
            <person name="Ohtoshi R."/>
            <person name="Malay A.D."/>
            <person name="Moran D.A.P."/>
            <person name="Tomita M."/>
            <person name="Numata K."/>
            <person name="Arakawa K."/>
        </authorList>
    </citation>
    <scope>NUCLEOTIDE SEQUENCE</scope>
</reference>
<name>A0A8X6YQ26_9ARAC</name>
<dbReference type="Proteomes" id="UP000886998">
    <property type="component" value="Unassembled WGS sequence"/>
</dbReference>